<evidence type="ECO:0000256" key="1">
    <source>
        <dbReference type="SAM" id="MobiDB-lite"/>
    </source>
</evidence>
<evidence type="ECO:0000313" key="3">
    <source>
        <dbReference type="Proteomes" id="UP001447188"/>
    </source>
</evidence>
<evidence type="ECO:0000313" key="2">
    <source>
        <dbReference type="EMBL" id="KAL0636319.1"/>
    </source>
</evidence>
<gene>
    <name evidence="2" type="ORF">Q9L58_004665</name>
</gene>
<comment type="caution">
    <text evidence="2">The sequence shown here is derived from an EMBL/GenBank/DDBJ whole genome shotgun (WGS) entry which is preliminary data.</text>
</comment>
<sequence length="530" mass="59318">MAGTKQPKAKAHSYFANHRPSEWNLTTFLDKESVRRGAHFDFPQALNSWNSSLRHLASFGSGGQVAAAEQKIIDYYKASPGNLSDKTRAGNWRKERRLNPATPRPSLAPVSSSMPPQNNYYGPVITGAVHRPTITSNVNNSGGVLVDAPVNTPADAPVDAPAASSQVRENSDVGSSRNDVVAKPSLNVGIDVDVDEERLRSICLSLRELRSHMVDTFRLPSGQVLEDYLLQYALGLTQLDPAHCFIVDKRMLSMLDVVDSKRILSQVQPLPVFPGILDSLLEKYKGVTTVAQCIEVAKISLEENERWINRVLEHMVRLITNGILLLDLGEGMLDSLVNPVFWDCYFIDIPGLIIQRKEISLSAMKHEPYQYLNYDPHFDGVVRTRSQRSHDAYELGLFEVSSQYGKITKSHEVKWDKDRTKLIAGCRAMLYRLKELVDDDANTVKKLRVVGVLQAGLRIQLFIMSFINSNVLHLREGTVWELPKTFESLDQVFNVITIVWKAKKMIADTETAVRNYLGGTGADRLNADFV</sequence>
<feature type="compositionally biased region" description="Polar residues" evidence="1">
    <location>
        <begin position="164"/>
        <end position="178"/>
    </location>
</feature>
<dbReference type="EMBL" id="JBBBZM010000052">
    <property type="protein sequence ID" value="KAL0636319.1"/>
    <property type="molecule type" value="Genomic_DNA"/>
</dbReference>
<protein>
    <submittedName>
        <fullName evidence="2">Uncharacterized protein</fullName>
    </submittedName>
</protein>
<reference evidence="2 3" key="1">
    <citation type="submission" date="2024-02" db="EMBL/GenBank/DDBJ databases">
        <title>Discinaceae phylogenomics.</title>
        <authorList>
            <person name="Dirks A.C."/>
            <person name="James T.Y."/>
        </authorList>
    </citation>
    <scope>NUCLEOTIDE SEQUENCE [LARGE SCALE GENOMIC DNA]</scope>
    <source>
        <strain evidence="2 3">ACD0624</strain>
    </source>
</reference>
<organism evidence="2 3">
    <name type="scientific">Discina gigas</name>
    <dbReference type="NCBI Taxonomy" id="1032678"/>
    <lineage>
        <taxon>Eukaryota</taxon>
        <taxon>Fungi</taxon>
        <taxon>Dikarya</taxon>
        <taxon>Ascomycota</taxon>
        <taxon>Pezizomycotina</taxon>
        <taxon>Pezizomycetes</taxon>
        <taxon>Pezizales</taxon>
        <taxon>Discinaceae</taxon>
        <taxon>Discina</taxon>
    </lineage>
</organism>
<keyword evidence="3" id="KW-1185">Reference proteome</keyword>
<feature type="region of interest" description="Disordered" evidence="1">
    <location>
        <begin position="79"/>
        <end position="117"/>
    </location>
</feature>
<feature type="compositionally biased region" description="Low complexity" evidence="1">
    <location>
        <begin position="146"/>
        <end position="163"/>
    </location>
</feature>
<proteinExistence type="predicted"/>
<dbReference type="Proteomes" id="UP001447188">
    <property type="component" value="Unassembled WGS sequence"/>
</dbReference>
<feature type="region of interest" description="Disordered" evidence="1">
    <location>
        <begin position="146"/>
        <end position="179"/>
    </location>
</feature>
<name>A0ABR3GK55_9PEZI</name>
<accession>A0ABR3GK55</accession>